<feature type="transmembrane region" description="Helical" evidence="7">
    <location>
        <begin position="172"/>
        <end position="188"/>
    </location>
</feature>
<evidence type="ECO:0000313" key="10">
    <source>
        <dbReference type="Proteomes" id="UP000593765"/>
    </source>
</evidence>
<name>A0A7M2WUQ0_9BACT</name>
<keyword evidence="6 7" id="KW-0472">Membrane</keyword>
<dbReference type="Pfam" id="PF00528">
    <property type="entry name" value="BPD_transp_1"/>
    <property type="match status" value="1"/>
</dbReference>
<keyword evidence="4 7" id="KW-0812">Transmembrane</keyword>
<feature type="transmembrane region" description="Helical" evidence="7">
    <location>
        <begin position="100"/>
        <end position="121"/>
    </location>
</feature>
<evidence type="ECO:0000256" key="6">
    <source>
        <dbReference type="ARBA" id="ARBA00023136"/>
    </source>
</evidence>
<keyword evidence="10" id="KW-1185">Reference proteome</keyword>
<dbReference type="InterPro" id="IPR000515">
    <property type="entry name" value="MetI-like"/>
</dbReference>
<comment type="subcellular location">
    <subcellularLocation>
        <location evidence="1 7">Cell membrane</location>
        <topology evidence="1 7">Multi-pass membrane protein</topology>
    </subcellularLocation>
</comment>
<gene>
    <name evidence="9" type="ORF">IPV69_24100</name>
</gene>
<dbReference type="Proteomes" id="UP000593765">
    <property type="component" value="Chromosome"/>
</dbReference>
<evidence type="ECO:0000256" key="5">
    <source>
        <dbReference type="ARBA" id="ARBA00022989"/>
    </source>
</evidence>
<dbReference type="AlphaFoldDB" id="A0A7M2WUQ0"/>
<feature type="transmembrane region" description="Helical" evidence="7">
    <location>
        <begin position="12"/>
        <end position="30"/>
    </location>
</feature>
<evidence type="ECO:0000256" key="1">
    <source>
        <dbReference type="ARBA" id="ARBA00004651"/>
    </source>
</evidence>
<keyword evidence="2 7" id="KW-0813">Transport</keyword>
<dbReference type="KEGG" id="hbs:IPV69_24100"/>
<reference evidence="9 10" key="1">
    <citation type="submission" date="2020-10" db="EMBL/GenBank/DDBJ databases">
        <title>Wide distribution of Phycisphaera-like planctomycetes from WD2101 soil group in peatlands and genome analysis of the first cultivated representative.</title>
        <authorList>
            <person name="Dedysh S.N."/>
            <person name="Beletsky A.V."/>
            <person name="Ivanova A."/>
            <person name="Kulichevskaya I.S."/>
            <person name="Suzina N.E."/>
            <person name="Philippov D.A."/>
            <person name="Rakitin A.L."/>
            <person name="Mardanov A.V."/>
            <person name="Ravin N.V."/>
        </authorList>
    </citation>
    <scope>NUCLEOTIDE SEQUENCE [LARGE SCALE GENOMIC DNA]</scope>
    <source>
        <strain evidence="9 10">M1803</strain>
    </source>
</reference>
<dbReference type="PANTHER" id="PTHR30465:SF74">
    <property type="entry name" value="OLIGOPEPTIDE TRANSPORT SYSTEM PERMEASE PROTEIN OPPB"/>
    <property type="match status" value="1"/>
</dbReference>
<keyword evidence="5 7" id="KW-1133">Transmembrane helix</keyword>
<comment type="similarity">
    <text evidence="7">Belongs to the binding-protein-dependent transport system permease family.</text>
</comment>
<evidence type="ECO:0000313" key="9">
    <source>
        <dbReference type="EMBL" id="QOV89255.1"/>
    </source>
</evidence>
<feature type="transmembrane region" description="Helical" evidence="7">
    <location>
        <begin position="272"/>
        <end position="291"/>
    </location>
</feature>
<dbReference type="Gene3D" id="1.10.3720.10">
    <property type="entry name" value="MetI-like"/>
    <property type="match status" value="1"/>
</dbReference>
<organism evidence="9 10">
    <name type="scientific">Humisphaera borealis</name>
    <dbReference type="NCBI Taxonomy" id="2807512"/>
    <lineage>
        <taxon>Bacteria</taxon>
        <taxon>Pseudomonadati</taxon>
        <taxon>Planctomycetota</taxon>
        <taxon>Phycisphaerae</taxon>
        <taxon>Tepidisphaerales</taxon>
        <taxon>Tepidisphaeraceae</taxon>
        <taxon>Humisphaera</taxon>
    </lineage>
</organism>
<protein>
    <submittedName>
        <fullName evidence="9">ABC transporter permease</fullName>
    </submittedName>
</protein>
<sequence>MGTYIAIRLLQFPLILGVIYVATFLLAWVAPGDPFQQTDRTLPPEVLAQLRERFHAESAWEFLTYYPWQLIQGDFGPSLIHQGWSVNQILGASLPVSITIGLFALIVAMVVGVTLGALAGVRRGGPVDWASLSVSLIGISLPGFVTAALLFAAFCVHLRWFPIGHWGSLRDVVLPGLALSLMPMAYIARLTRVSMIDTLGSDYIRTGRAKGLARNTVIWKHALRNALLPVLSYIGPAAAATLTGSFVVEKVFNLPGLGQHFVGSVLNRDQTLILGTVMVYSLFLLSLNLLVDIGYALVDPRIDVTAKGAGA</sequence>
<feature type="transmembrane region" description="Helical" evidence="7">
    <location>
        <begin position="133"/>
        <end position="160"/>
    </location>
</feature>
<dbReference type="PANTHER" id="PTHR30465">
    <property type="entry name" value="INNER MEMBRANE ABC TRANSPORTER"/>
    <property type="match status" value="1"/>
</dbReference>
<dbReference type="PROSITE" id="PS50928">
    <property type="entry name" value="ABC_TM1"/>
    <property type="match status" value="1"/>
</dbReference>
<evidence type="ECO:0000256" key="7">
    <source>
        <dbReference type="RuleBase" id="RU363032"/>
    </source>
</evidence>
<feature type="domain" description="ABC transmembrane type-1" evidence="8">
    <location>
        <begin position="94"/>
        <end position="291"/>
    </location>
</feature>
<evidence type="ECO:0000256" key="3">
    <source>
        <dbReference type="ARBA" id="ARBA00022475"/>
    </source>
</evidence>
<dbReference type="InterPro" id="IPR035906">
    <property type="entry name" value="MetI-like_sf"/>
</dbReference>
<proteinExistence type="inferred from homology"/>
<evidence type="ECO:0000256" key="4">
    <source>
        <dbReference type="ARBA" id="ARBA00022692"/>
    </source>
</evidence>
<dbReference type="GO" id="GO:0055085">
    <property type="term" value="P:transmembrane transport"/>
    <property type="evidence" value="ECO:0007669"/>
    <property type="project" value="InterPro"/>
</dbReference>
<evidence type="ECO:0000256" key="2">
    <source>
        <dbReference type="ARBA" id="ARBA00022448"/>
    </source>
</evidence>
<dbReference type="CDD" id="cd06261">
    <property type="entry name" value="TM_PBP2"/>
    <property type="match status" value="1"/>
</dbReference>
<accession>A0A7M2WUQ0</accession>
<dbReference type="RefSeq" id="WP_206292284.1">
    <property type="nucleotide sequence ID" value="NZ_CP063458.1"/>
</dbReference>
<dbReference type="EMBL" id="CP063458">
    <property type="protein sequence ID" value="QOV89255.1"/>
    <property type="molecule type" value="Genomic_DNA"/>
</dbReference>
<feature type="transmembrane region" description="Helical" evidence="7">
    <location>
        <begin position="230"/>
        <end position="252"/>
    </location>
</feature>
<dbReference type="GO" id="GO:0005886">
    <property type="term" value="C:plasma membrane"/>
    <property type="evidence" value="ECO:0007669"/>
    <property type="project" value="UniProtKB-SubCell"/>
</dbReference>
<dbReference type="SUPFAM" id="SSF161098">
    <property type="entry name" value="MetI-like"/>
    <property type="match status" value="1"/>
</dbReference>
<keyword evidence="3" id="KW-1003">Cell membrane</keyword>
<evidence type="ECO:0000259" key="8">
    <source>
        <dbReference type="PROSITE" id="PS50928"/>
    </source>
</evidence>